<name>A0AA37UHK8_9MICO</name>
<accession>A0AA37UHK8</accession>
<sequence length="365" mass="39101">MHVTLPTPEDLAELIDQRHAASVSLVVPSSNRPAEADAARLALRGAVQDALGQLGAEDAAEVRPALDELVDDDGFWRRQARSIAVFAAPGVLHAFTLPNRLEPLVAVGDRFDVGPLLRSLAIAQEGWVLLLHEQGARLFAVSAEGAPEEQPLDLPDDLHSILEITEQGGQADLPRAKGATGETPERRRFASAVQDAALPHLRTTQRPLILAASNDLAPAYRAVNRYEHLLAEGIEQHPGSLDAGRVAELARGVLDRHGAAELVAWRQRFEDRFTAGRSAGDLAQVARAATLGQVEELLIDIDWGVEGSIDEAGVVTELPEPTPDAYRIVDEIAARVLRHGGAVRAVRAQDLPNGSPVAALLRYAG</sequence>
<protein>
    <submittedName>
        <fullName evidence="1">Uncharacterized protein</fullName>
    </submittedName>
</protein>
<dbReference type="EMBL" id="BSUL01000001">
    <property type="protein sequence ID" value="GMA27357.1"/>
    <property type="molecule type" value="Genomic_DNA"/>
</dbReference>
<organism evidence="1 2">
    <name type="scientific">Arenivirga flava</name>
    <dbReference type="NCBI Taxonomy" id="1930060"/>
    <lineage>
        <taxon>Bacteria</taxon>
        <taxon>Bacillati</taxon>
        <taxon>Actinomycetota</taxon>
        <taxon>Actinomycetes</taxon>
        <taxon>Micrococcales</taxon>
        <taxon>Microbacteriaceae</taxon>
        <taxon>Arenivirga</taxon>
    </lineage>
</organism>
<dbReference type="InterPro" id="IPR041638">
    <property type="entry name" value="BaeRF_family11"/>
</dbReference>
<keyword evidence="2" id="KW-1185">Reference proteome</keyword>
<evidence type="ECO:0000313" key="1">
    <source>
        <dbReference type="EMBL" id="GMA27357.1"/>
    </source>
</evidence>
<dbReference type="Pfam" id="PF18855">
    <property type="entry name" value="baeRF_family11"/>
    <property type="match status" value="1"/>
</dbReference>
<proteinExistence type="predicted"/>
<gene>
    <name evidence="1" type="ORF">GCM10025874_06100</name>
</gene>
<reference evidence="1 2" key="1">
    <citation type="journal article" date="2014" name="Int. J. Syst. Evol. Microbiol.">
        <title>Complete genome sequence of Corynebacterium casei LMG S-19264T (=DSM 44701T), isolated from a smear-ripened cheese.</title>
        <authorList>
            <consortium name="US DOE Joint Genome Institute (JGI-PGF)"/>
            <person name="Walter F."/>
            <person name="Albersmeier A."/>
            <person name="Kalinowski J."/>
            <person name="Ruckert C."/>
        </authorList>
    </citation>
    <scope>NUCLEOTIDE SEQUENCE [LARGE SCALE GENOMIC DNA]</scope>
    <source>
        <strain evidence="1 2">NBRC 112289</strain>
    </source>
</reference>
<comment type="caution">
    <text evidence="1">The sequence shown here is derived from an EMBL/GenBank/DDBJ whole genome shotgun (WGS) entry which is preliminary data.</text>
</comment>
<dbReference type="Proteomes" id="UP001157160">
    <property type="component" value="Unassembled WGS sequence"/>
</dbReference>
<dbReference type="AlphaFoldDB" id="A0AA37UHK8"/>
<evidence type="ECO:0000313" key="2">
    <source>
        <dbReference type="Proteomes" id="UP001157160"/>
    </source>
</evidence>